<keyword evidence="6 11" id="KW-0560">Oxidoreductase</keyword>
<dbReference type="InterPro" id="IPR036909">
    <property type="entry name" value="Cyt_c-like_dom_sf"/>
</dbReference>
<dbReference type="GO" id="GO:0020037">
    <property type="term" value="F:heme binding"/>
    <property type="evidence" value="ECO:0007669"/>
    <property type="project" value="InterPro"/>
</dbReference>
<dbReference type="PANTHER" id="PTHR30600">
    <property type="entry name" value="CYTOCHROME C PEROXIDASE-RELATED"/>
    <property type="match status" value="1"/>
</dbReference>
<protein>
    <submittedName>
        <fullName evidence="11">Cytochrome C peroxidase</fullName>
        <ecNumber evidence="11">1.11.1.5</ecNumber>
    </submittedName>
</protein>
<feature type="binding site" description="covalent" evidence="8">
    <location>
        <position position="215"/>
    </location>
    <ligand>
        <name>heme c</name>
        <dbReference type="ChEBI" id="CHEBI:61717"/>
        <label>2</label>
    </ligand>
</feature>
<dbReference type="RefSeq" id="WP_015694485.1">
    <property type="nucleotide sequence ID" value="NC_016940.1"/>
</dbReference>
<dbReference type="GO" id="GO:0042597">
    <property type="term" value="C:periplasmic space"/>
    <property type="evidence" value="ECO:0007669"/>
    <property type="project" value="UniProtKB-SubCell"/>
</dbReference>
<keyword evidence="2 8" id="KW-0349">Heme</keyword>
<comment type="cofactor">
    <cofactor evidence="8">
        <name>heme</name>
        <dbReference type="ChEBI" id="CHEBI:30413"/>
    </cofactor>
    <text evidence="8">Binds 2 heme groups.</text>
</comment>
<evidence type="ECO:0000256" key="8">
    <source>
        <dbReference type="PIRSR" id="PIRSR000294-1"/>
    </source>
</evidence>
<evidence type="ECO:0000313" key="11">
    <source>
        <dbReference type="EMBL" id="AFC26910.1"/>
    </source>
</evidence>
<dbReference type="InterPro" id="IPR004852">
    <property type="entry name" value="Di-haem_cyt_c_peroxidsae"/>
</dbReference>
<dbReference type="eggNOG" id="COG1858">
    <property type="taxonomic scope" value="Bacteria"/>
</dbReference>
<dbReference type="InterPro" id="IPR051395">
    <property type="entry name" value="Cytochrome_c_Peroxidase/MauG"/>
</dbReference>
<comment type="PTM">
    <text evidence="8">Binds 2 heme groups per subunit.</text>
</comment>
<evidence type="ECO:0000256" key="5">
    <source>
        <dbReference type="ARBA" id="ARBA00022764"/>
    </source>
</evidence>
<feature type="binding site" description="covalent" evidence="8">
    <location>
        <position position="71"/>
    </location>
    <ligand>
        <name>heme c</name>
        <dbReference type="ChEBI" id="CHEBI:61717"/>
        <label>1</label>
    </ligand>
</feature>
<comment type="subcellular location">
    <subcellularLocation>
        <location evidence="1">Periplasm</location>
    </subcellularLocation>
</comment>
<dbReference type="Gene3D" id="1.10.760.10">
    <property type="entry name" value="Cytochrome c-like domain"/>
    <property type="match status" value="2"/>
</dbReference>
<dbReference type="PROSITE" id="PS51007">
    <property type="entry name" value="CYTC"/>
    <property type="match status" value="1"/>
</dbReference>
<proteinExistence type="predicted"/>
<dbReference type="EC" id="1.11.1.5" evidence="11"/>
<dbReference type="GO" id="GO:0004130">
    <property type="term" value="F:cytochrome-c peroxidase activity"/>
    <property type="evidence" value="ECO:0007669"/>
    <property type="project" value="UniProtKB-EC"/>
</dbReference>
<keyword evidence="7 9" id="KW-0408">Iron</keyword>
<dbReference type="PROSITE" id="PS51257">
    <property type="entry name" value="PROKAR_LIPOPROTEIN"/>
    <property type="match status" value="1"/>
</dbReference>
<dbReference type="PIRSF" id="PIRSF000294">
    <property type="entry name" value="Cytochrome-c_peroxidase"/>
    <property type="match status" value="1"/>
</dbReference>
<feature type="binding site" description="covalent" evidence="8">
    <location>
        <position position="212"/>
    </location>
    <ligand>
        <name>heme c</name>
        <dbReference type="ChEBI" id="CHEBI:61717"/>
        <label>2</label>
    </ligand>
</feature>
<dbReference type="InterPro" id="IPR026259">
    <property type="entry name" value="MauG/Cytc_peroxidase"/>
</dbReference>
<dbReference type="InterPro" id="IPR009056">
    <property type="entry name" value="Cyt_c-like_dom"/>
</dbReference>
<feature type="binding site" description="axial binding residue" evidence="9">
    <location>
        <position position="72"/>
    </location>
    <ligand>
        <name>heme c</name>
        <dbReference type="ChEBI" id="CHEBI:61717"/>
        <label>1</label>
    </ligand>
    <ligandPart>
        <name>Fe</name>
        <dbReference type="ChEBI" id="CHEBI:18248"/>
    </ligandPart>
</feature>
<sequence length="330" mass="37135">MRYLPLLFLSLLLLSSCQKEEKSYALDLPPGFPEVDLPEDNLPTPLRVELGKRLFFDPILSRDSSISCGSCHFRRLGFADDKVISPGIEGRLGFRNAPILTNLIYRENFFFDGGVPNLELQVVAPVEDENEMDFHLGGVVERLARHPEYAALLEKAYPGKPLTFAFTRAIASYERTLLTGQSAFDRYYYQGDSNALDSQEKRGWQLFQDKGCRDCHSGPNFSNEEFINIGLYADYDYNGDSGRRRVTALDSDIGKFKVPSLRNIALTAPYMHDGSMQSLEEVVDFFASGGEAHFNKSPQMQAFALSAQEKADLIAFLESLTDWEFVQGTD</sequence>
<evidence type="ECO:0000256" key="1">
    <source>
        <dbReference type="ARBA" id="ARBA00004418"/>
    </source>
</evidence>
<evidence type="ECO:0000256" key="6">
    <source>
        <dbReference type="ARBA" id="ARBA00023002"/>
    </source>
</evidence>
<keyword evidence="4" id="KW-0732">Signal</keyword>
<evidence type="ECO:0000256" key="4">
    <source>
        <dbReference type="ARBA" id="ARBA00022729"/>
    </source>
</evidence>
<feature type="binding site" description="axial binding residue" evidence="9">
    <location>
        <position position="216"/>
    </location>
    <ligand>
        <name>heme c</name>
        <dbReference type="ChEBI" id="CHEBI:61717"/>
        <label>2</label>
    </ligand>
    <ligandPart>
        <name>Fe</name>
        <dbReference type="ChEBI" id="CHEBI:18248"/>
    </ligandPart>
</feature>
<evidence type="ECO:0000259" key="10">
    <source>
        <dbReference type="PROSITE" id="PS51007"/>
    </source>
</evidence>
<name>H6L8V4_SAPGL</name>
<feature type="domain" description="Cytochrome c" evidence="10">
    <location>
        <begin position="198"/>
        <end position="321"/>
    </location>
</feature>
<keyword evidence="12" id="KW-1185">Reference proteome</keyword>
<dbReference type="GO" id="GO:0046872">
    <property type="term" value="F:metal ion binding"/>
    <property type="evidence" value="ECO:0007669"/>
    <property type="project" value="UniProtKB-KW"/>
</dbReference>
<dbReference type="OrthoDB" id="9805202at2"/>
<evidence type="ECO:0000256" key="3">
    <source>
        <dbReference type="ARBA" id="ARBA00022723"/>
    </source>
</evidence>
<keyword evidence="3 9" id="KW-0479">Metal-binding</keyword>
<dbReference type="STRING" id="984262.SGRA_4195"/>
<organism evidence="11 12">
    <name type="scientific">Saprospira grandis (strain Lewin)</name>
    <dbReference type="NCBI Taxonomy" id="984262"/>
    <lineage>
        <taxon>Bacteria</taxon>
        <taxon>Pseudomonadati</taxon>
        <taxon>Bacteroidota</taxon>
        <taxon>Saprospiria</taxon>
        <taxon>Saprospirales</taxon>
        <taxon>Saprospiraceae</taxon>
        <taxon>Saprospira</taxon>
    </lineage>
</organism>
<dbReference type="Pfam" id="PF00034">
    <property type="entry name" value="Cytochrom_C"/>
    <property type="match status" value="1"/>
</dbReference>
<dbReference type="GO" id="GO:0009055">
    <property type="term" value="F:electron transfer activity"/>
    <property type="evidence" value="ECO:0007669"/>
    <property type="project" value="InterPro"/>
</dbReference>
<feature type="binding site" description="covalent" evidence="8">
    <location>
        <position position="68"/>
    </location>
    <ligand>
        <name>heme c</name>
        <dbReference type="ChEBI" id="CHEBI:61717"/>
        <label>1</label>
    </ligand>
</feature>
<dbReference type="SUPFAM" id="SSF46626">
    <property type="entry name" value="Cytochrome c"/>
    <property type="match status" value="2"/>
</dbReference>
<dbReference type="Pfam" id="PF03150">
    <property type="entry name" value="CCP_MauG"/>
    <property type="match status" value="1"/>
</dbReference>
<keyword evidence="5" id="KW-0574">Periplasm</keyword>
<keyword evidence="11" id="KW-0575">Peroxidase</keyword>
<reference evidence="11 12" key="1">
    <citation type="journal article" date="2012" name="Stand. Genomic Sci.">
        <title>Complete genome sequencing and analysis of Saprospira grandis str. Lewin, a predatory marine bacterium.</title>
        <authorList>
            <person name="Saw J.H."/>
            <person name="Yuryev A."/>
            <person name="Kanbe M."/>
            <person name="Hou S."/>
            <person name="Young A.G."/>
            <person name="Aizawa S."/>
            <person name="Alam M."/>
        </authorList>
    </citation>
    <scope>NUCLEOTIDE SEQUENCE [LARGE SCALE GENOMIC DNA]</scope>
    <source>
        <strain evidence="11 12">Lewin</strain>
    </source>
</reference>
<dbReference type="AlphaFoldDB" id="H6L8V4"/>
<gene>
    <name evidence="11" type="ordered locus">SGRA_4195</name>
</gene>
<dbReference type="HOGENOM" id="CLU_034652_3_1_10"/>
<evidence type="ECO:0000256" key="2">
    <source>
        <dbReference type="ARBA" id="ARBA00022617"/>
    </source>
</evidence>
<evidence type="ECO:0000256" key="9">
    <source>
        <dbReference type="PIRSR" id="PIRSR000294-2"/>
    </source>
</evidence>
<evidence type="ECO:0000256" key="7">
    <source>
        <dbReference type="ARBA" id="ARBA00023004"/>
    </source>
</evidence>
<dbReference type="Proteomes" id="UP000007519">
    <property type="component" value="Chromosome"/>
</dbReference>
<accession>H6L8V4</accession>
<evidence type="ECO:0000313" key="12">
    <source>
        <dbReference type="Proteomes" id="UP000007519"/>
    </source>
</evidence>
<dbReference type="KEGG" id="sgn:SGRA_4195"/>
<dbReference type="EMBL" id="CP002831">
    <property type="protein sequence ID" value="AFC26910.1"/>
    <property type="molecule type" value="Genomic_DNA"/>
</dbReference>